<keyword evidence="13" id="KW-0175">Coiled coil</keyword>
<feature type="region of interest" description="Disordered" evidence="14">
    <location>
        <begin position="1998"/>
        <end position="2098"/>
    </location>
</feature>
<evidence type="ECO:0000256" key="10">
    <source>
        <dbReference type="ARBA" id="ARBA00022844"/>
    </source>
</evidence>
<evidence type="ECO:0000256" key="7">
    <source>
        <dbReference type="ARBA" id="ARBA00022786"/>
    </source>
</evidence>
<dbReference type="PROSITE" id="PS51521">
    <property type="entry name" value="HTUSP"/>
    <property type="match status" value="1"/>
</dbReference>
<keyword evidence="1" id="KW-1048">Host nucleus</keyword>
<dbReference type="GO" id="GO:0008234">
    <property type="term" value="F:cysteine-type peptidase activity"/>
    <property type="evidence" value="ECO:0007669"/>
    <property type="project" value="UniProtKB-KW"/>
</dbReference>
<dbReference type="GO" id="GO:0006508">
    <property type="term" value="P:proteolysis"/>
    <property type="evidence" value="ECO:0007669"/>
    <property type="project" value="UniProtKB-KW"/>
</dbReference>
<dbReference type="InterPro" id="IPR038765">
    <property type="entry name" value="Papain-like_cys_pep_sf"/>
</dbReference>
<evidence type="ECO:0000256" key="9">
    <source>
        <dbReference type="ARBA" id="ARBA00022807"/>
    </source>
</evidence>
<dbReference type="EMBL" id="KP796148">
    <property type="protein sequence ID" value="AKT72639.1"/>
    <property type="molecule type" value="Genomic_DNA"/>
</dbReference>
<evidence type="ECO:0000256" key="2">
    <source>
        <dbReference type="ARBA" id="ARBA00022580"/>
    </source>
</evidence>
<keyword evidence="8" id="KW-0378">Hydrolase</keyword>
<dbReference type="SUPFAM" id="SSF54001">
    <property type="entry name" value="Cysteine proteinases"/>
    <property type="match status" value="1"/>
</dbReference>
<evidence type="ECO:0000256" key="12">
    <source>
        <dbReference type="ARBA" id="ARBA00023200"/>
    </source>
</evidence>
<evidence type="ECO:0000313" key="17">
    <source>
        <dbReference type="Proteomes" id="UP000118435"/>
    </source>
</evidence>
<evidence type="ECO:0000256" key="8">
    <source>
        <dbReference type="ARBA" id="ARBA00022801"/>
    </source>
</evidence>
<dbReference type="Proteomes" id="UP000118435">
    <property type="component" value="Segment"/>
</dbReference>
<evidence type="ECO:0000256" key="4">
    <source>
        <dbReference type="ARBA" id="ARBA00022662"/>
    </source>
</evidence>
<feature type="region of interest" description="Disordered" evidence="14">
    <location>
        <begin position="231"/>
        <end position="290"/>
    </location>
</feature>
<dbReference type="Pfam" id="PF04843">
    <property type="entry name" value="Herpes_teg_N"/>
    <property type="match status" value="1"/>
</dbReference>
<evidence type="ECO:0000256" key="11">
    <source>
        <dbReference type="ARBA" id="ARBA00022876"/>
    </source>
</evidence>
<evidence type="ECO:0000256" key="1">
    <source>
        <dbReference type="ARBA" id="ARBA00022562"/>
    </source>
</evidence>
<dbReference type="InterPro" id="IPR006928">
    <property type="entry name" value="Herpes_teg_USP"/>
</dbReference>
<proteinExistence type="predicted"/>
<dbReference type="Gene3D" id="3.90.70.120">
    <property type="match status" value="1"/>
</dbReference>
<keyword evidence="4" id="KW-1130">Modulation of host ubiquitin pathway by virus</keyword>
<feature type="coiled-coil region" evidence="13">
    <location>
        <begin position="558"/>
        <end position="613"/>
    </location>
</feature>
<evidence type="ECO:0000256" key="5">
    <source>
        <dbReference type="ARBA" id="ARBA00022670"/>
    </source>
</evidence>
<evidence type="ECO:0000256" key="6">
    <source>
        <dbReference type="ARBA" id="ARBA00022737"/>
    </source>
</evidence>
<reference evidence="16 17" key="1">
    <citation type="journal article" date="2016" name="BMC Genomics">
        <title>A novel strain of cynomolgus macaque cytomegalovirus: implications for host-virus co-evolution.</title>
        <authorList>
            <person name="Russell J.N."/>
            <person name="Marsh A.K."/>
            <person name="Willer D.O."/>
            <person name="Ambagala A.P."/>
            <person name="Dzamba M."/>
            <person name="Chan J.K."/>
            <person name="Pilon R."/>
            <person name="Fournier J."/>
            <person name="Brudno M."/>
            <person name="Antony J.M."/>
            <person name="Sandstrom P."/>
            <person name="Evans B.J."/>
            <person name="MacDonald K.S."/>
        </authorList>
    </citation>
    <scope>NUCLEOTIDE SEQUENCE [LARGE SCALE GENOMIC DNA]</scope>
    <source>
        <strain evidence="16">Mauritius</strain>
    </source>
</reference>
<keyword evidence="9" id="KW-0788">Thiol protease</keyword>
<sequence length="2179" mass="246998">MKIYPARFDQTHSRFGPRAGSQCVSNCFMYLHALHLHGAHTTLSKDTLDLILTEGAQLDSLVETILQQKRPGEKLPAFRLGEEIPNIITSSFGKTAHALSRPFNGTAETRDLDGYTCLGIFDFLMYAYQKTRPVYILVTVNALARAVILLDHDIFVFDPHASERSRYAAVYQCDSLYDVVMLLTYFGARLGDFYYDALFVYMLDLSIHPVPEADINGVIISSFRDPDIALPASSAPPGSPVQTIPSLPPPESTPKKTPEKRKSSSSASHGGKKKAAEFKDPGSSSSRVSTTAPYNCLEALPALTRYERLIKQAEKEIQNITIKAPPTAGWILFSSSGMPFDEAFLTDRMEQLVMSSIEHASCLHTRWRPTTPMYQQVRQLRGFSETIDRFLTLWLQNDLHLLDMYEALKNVNTSSLTVLQRAMLDKLRAVFAQYSSSQGPKVVQWVKDILKATEKVNYTHLPIRLMEYVEEHPLDIDETFVCLKQQDFSTIVNAVNSRRQITTQQQEQVQQALQKLSAAIYGIDSRYLDRVSFDDKETKDTLSKLDNQSRTTLLQRGNTKMNELKDDLKRQISDLLERKHNQIISGTLPVQDMQALQRRLEQAVNLAQEMSELRLCDVNFTIPFRELSNQLDYLITGQASSSHAMSFSDELMQLRSQFTYATQTKEDTESKIHDLMVHIEDTVQNLTSRSSNITMAMIQEQLSELQQLGGGNMPDIAKRLEKVQKTLHGLYQEEQATRIFVHGLKYENLPNDQTMKRYTRLSELLRDDDNLHEVFIEKILDIFNTILERLFDKTFPKAQAFDMINALINQIPHASTIIKDLHTANAAISQLSKQLEALSKVPPDKRLNALTELVQYFVSNGKVFSHLMSMQVGKNTLPTLYENLKMELEDKHKQQAENKWLQDAKKLTVTSAEMVHQFMQTAPSATAAELARPELSAKLQAFLEQEAKKQEEERKNVFKERQGMVTSELARITDAIKAQTLSIIPNLKLESLQDVIASLGSGARDILEKFDRSLLATLSNLVKLMDERVSLCIQDVLTGQDTHYQQYQEDARAMRQGLTYVGTMMRSQLSQETLRTLSNLVLQSMFVEKCQLRDAMTVFSNSDYLEDYQRYRAGQRQLELQVQEARMELHRQATTAERAIHQPNARVDAKNLTVGKDLAEKLDLESAGPFQRSVFATVLTQQLETHKKTLKDETELMNTKLKSENELRQAKMTSLSEQWSDLVTRQKMDAMEVATPDAKHLILNPVAALTELLAKASTQMSYLDAEKTFAWALLFLHEAKNQIENHPGHPCYAQLQNFPVLIQQAQGRLDTVRVHVNNNASCENFVAQHESGGAITDRETIITVETVWATLEPKRIAGGEARYHKVQELLLRMKQSLSDVELQDTLATEYYQLLSSIQTFGYSLDFNVQLQKIRDLKARFNELIKQQHLNTSEEVPFPMPPIPGNDITVASPLSFAKGLAALERYVLAGYQYLTECINRQPLICQRIDDIPAVLPPTDIDHKKAALDRLKRLNFSKKNDTYYEVIDAFGLHQLMSRTGTPLHYLLSYGNVLFKYLALHHDEKHLAKKFAQAKNVVTGRYKVVTVNVAVAQTIKSFWTQISQYDLKPLLSGQPLLGLGETNSLVNLKIFIYIVVSAWNLQLDVSQDISGPVVRIPIQDLCITITTFYPEYIYGIVKHPIQNTLSSLVRALKKDIVQEAINNVIQMPPTYNADEIKGFCVNPKIWSSVNLSRVLWDHNLVRQICAVGPRKNGNGKLWQYAVAILIFPQDLLQCLWLELRPKFAEEFATMFDFFQTLFMLFTHEYDIARESNTNTHLNTGEPIMQTISIRHKEYTEKSLLDIFIETETALDYALGSWVFGVPVCCAIHVADILGGNRLLLARHLEYTSRDPDFLHVQRAKDLNLNYLVSQTWTNTPLEQCWFQAQIQRIREHLRTPLQLDFIPLIIYNAHDRTIHSILRPPTTAERDVSRIIVENPFPTVPLIDVPESDLISFTRVPINTDFLREDPPPVSRPRSHRSTASGVSRGSKSKPSKVTQGGAAASKLPSSSSSSSSERARVHTVGSSVDVPEVVSEGETTSGDETEGEDFTHLPSEEEQQSLPSTRTFVEPVFRQRPLQTIVRREDVTTVSPSAASSSFNNPPITTLTQNVISAIQILSSVRVDLRSMARSVNETINRLRFLYLL</sequence>
<name>A0A0K1H066_9BETA</name>
<dbReference type="GO" id="GO:0039648">
    <property type="term" value="P:symbiont-mediated perturbation of host ubiquitin-like protein modification"/>
    <property type="evidence" value="ECO:0007669"/>
    <property type="project" value="UniProtKB-KW"/>
</dbReference>
<keyword evidence="6" id="KW-0677">Repeat</keyword>
<evidence type="ECO:0000256" key="13">
    <source>
        <dbReference type="SAM" id="Coils"/>
    </source>
</evidence>
<evidence type="ECO:0000256" key="3">
    <source>
        <dbReference type="ARBA" id="ARBA00022581"/>
    </source>
</evidence>
<organism evidence="16 17">
    <name type="scientific">Cynomolgus macaque cytomegalovirus strain Mauritius</name>
    <dbReference type="NCBI Taxonomy" id="1690255"/>
    <lineage>
        <taxon>Viruses</taxon>
        <taxon>Duplodnaviria</taxon>
        <taxon>Heunggongvirae</taxon>
        <taxon>Peploviricota</taxon>
        <taxon>Herviviricetes</taxon>
        <taxon>Herpesvirales</taxon>
        <taxon>Orthoherpesviridae</taxon>
        <taxon>Betaherpesvirinae</taxon>
        <taxon>Cytomegalovirus</taxon>
        <taxon>Cytomegalovirus macacinebeta3</taxon>
    </lineage>
</organism>
<feature type="compositionally biased region" description="Basic and acidic residues" evidence="14">
    <location>
        <begin position="253"/>
        <end position="262"/>
    </location>
</feature>
<protein>
    <submittedName>
        <fullName evidence="16">Protein UL48</fullName>
    </submittedName>
</protein>
<keyword evidence="11" id="KW-1127">Modulation of host ubiquitin pathway by viral deubiquitinase</keyword>
<evidence type="ECO:0000313" key="16">
    <source>
        <dbReference type="EMBL" id="AKT72639.1"/>
    </source>
</evidence>
<gene>
    <name evidence="16" type="primary">CyUL48</name>
</gene>
<keyword evidence="7" id="KW-0833">Ubl conjugation pathway</keyword>
<keyword evidence="12" id="KW-1035">Host cytoplasm</keyword>
<evidence type="ECO:0000256" key="14">
    <source>
        <dbReference type="SAM" id="MobiDB-lite"/>
    </source>
</evidence>
<keyword evidence="10" id="KW-0946">Virion</keyword>
<feature type="domain" description="Peptidase C76" evidence="15">
    <location>
        <begin position="3"/>
        <end position="225"/>
    </location>
</feature>
<accession>A0A0K1H066</accession>
<evidence type="ECO:0000259" key="15">
    <source>
        <dbReference type="PROSITE" id="PS51521"/>
    </source>
</evidence>
<dbReference type="GO" id="GO:0044423">
    <property type="term" value="C:virion component"/>
    <property type="evidence" value="ECO:0007669"/>
    <property type="project" value="UniProtKB-KW"/>
</dbReference>
<keyword evidence="2" id="KW-0920">Virion tegument</keyword>
<keyword evidence="3" id="KW-0945">Host-virus interaction</keyword>
<keyword evidence="5" id="KW-0645">Protease</keyword>